<feature type="compositionally biased region" description="Pro residues" evidence="6">
    <location>
        <begin position="192"/>
        <end position="201"/>
    </location>
</feature>
<proteinExistence type="inferred from homology"/>
<comment type="similarity">
    <text evidence="2">Belongs to the Mediator complex subunit 22 family.</text>
</comment>
<evidence type="ECO:0000256" key="2">
    <source>
        <dbReference type="ARBA" id="ARBA00005942"/>
    </source>
</evidence>
<dbReference type="GO" id="GO:0016592">
    <property type="term" value="C:mediator complex"/>
    <property type="evidence" value="ECO:0007669"/>
    <property type="project" value="InterPro"/>
</dbReference>
<reference evidence="8" key="1">
    <citation type="journal article" date="2018" name="Nat. Microbiol.">
        <title>Leveraging single-cell genomics to expand the fungal tree of life.</title>
        <authorList>
            <person name="Ahrendt S.R."/>
            <person name="Quandt C.A."/>
            <person name="Ciobanu D."/>
            <person name="Clum A."/>
            <person name="Salamov A."/>
            <person name="Andreopoulos B."/>
            <person name="Cheng J.F."/>
            <person name="Woyke T."/>
            <person name="Pelin A."/>
            <person name="Henrissat B."/>
            <person name="Reynolds N.K."/>
            <person name="Benny G.L."/>
            <person name="Smith M.E."/>
            <person name="James T.Y."/>
            <person name="Grigoriev I.V."/>
        </authorList>
    </citation>
    <scope>NUCLEOTIDE SEQUENCE [LARGE SCALE GENOMIC DNA]</scope>
    <source>
        <strain evidence="8">ATCC 52028</strain>
    </source>
</reference>
<feature type="compositionally biased region" description="Low complexity" evidence="6">
    <location>
        <begin position="173"/>
        <end position="191"/>
    </location>
</feature>
<dbReference type="AlphaFoldDB" id="A0A4P9X6G8"/>
<feature type="region of interest" description="Disordered" evidence="6">
    <location>
        <begin position="161"/>
        <end position="201"/>
    </location>
</feature>
<evidence type="ECO:0000256" key="6">
    <source>
        <dbReference type="SAM" id="MobiDB-lite"/>
    </source>
</evidence>
<evidence type="ECO:0000256" key="3">
    <source>
        <dbReference type="ARBA" id="ARBA00023015"/>
    </source>
</evidence>
<evidence type="ECO:0000313" key="8">
    <source>
        <dbReference type="Proteomes" id="UP000274922"/>
    </source>
</evidence>
<dbReference type="Proteomes" id="UP000274922">
    <property type="component" value="Unassembled WGS sequence"/>
</dbReference>
<dbReference type="EMBL" id="ML014207">
    <property type="protein sequence ID" value="RKP00620.1"/>
    <property type="molecule type" value="Genomic_DNA"/>
</dbReference>
<dbReference type="STRING" id="1555241.A0A4P9X6G8"/>
<dbReference type="GO" id="GO:0006357">
    <property type="term" value="P:regulation of transcription by RNA polymerase II"/>
    <property type="evidence" value="ECO:0007669"/>
    <property type="project" value="InterPro"/>
</dbReference>
<gene>
    <name evidence="7" type="ORF">CXG81DRAFT_26681</name>
</gene>
<keyword evidence="5" id="KW-0539">Nucleus</keyword>
<evidence type="ECO:0000313" key="7">
    <source>
        <dbReference type="EMBL" id="RKP00620.1"/>
    </source>
</evidence>
<dbReference type="PANTHER" id="PTHR12434">
    <property type="entry name" value="MEDIATOR OF RNA POLYMERASE II TRANSCRIPTION SUBUNIT 22"/>
    <property type="match status" value="1"/>
</dbReference>
<evidence type="ECO:0000256" key="1">
    <source>
        <dbReference type="ARBA" id="ARBA00004123"/>
    </source>
</evidence>
<name>A0A4P9X6G8_9FUNG</name>
<keyword evidence="3" id="KW-0805">Transcription regulation</keyword>
<dbReference type="Pfam" id="PF06179">
    <property type="entry name" value="Med22"/>
    <property type="match status" value="1"/>
</dbReference>
<keyword evidence="8" id="KW-1185">Reference proteome</keyword>
<protein>
    <submittedName>
        <fullName evidence="7">Uncharacterized protein</fullName>
    </submittedName>
</protein>
<keyword evidence="4" id="KW-0804">Transcription</keyword>
<dbReference type="InterPro" id="IPR009332">
    <property type="entry name" value="Med22"/>
</dbReference>
<organism evidence="7 8">
    <name type="scientific">Caulochytrium protostelioides</name>
    <dbReference type="NCBI Taxonomy" id="1555241"/>
    <lineage>
        <taxon>Eukaryota</taxon>
        <taxon>Fungi</taxon>
        <taxon>Fungi incertae sedis</taxon>
        <taxon>Chytridiomycota</taxon>
        <taxon>Chytridiomycota incertae sedis</taxon>
        <taxon>Chytridiomycetes</taxon>
        <taxon>Caulochytriales</taxon>
        <taxon>Caulochytriaceae</taxon>
        <taxon>Caulochytrium</taxon>
    </lineage>
</organism>
<dbReference type="GO" id="GO:0003712">
    <property type="term" value="F:transcription coregulator activity"/>
    <property type="evidence" value="ECO:0007669"/>
    <property type="project" value="InterPro"/>
</dbReference>
<sequence length="201" mass="19978">MAATSALVVEEDYNKRLDLEMDALEANLGTLLRAAQPTTTPSAPAAAGFARAAAAGPVLKAPLALEADRYQATVAASNLVRAAEQLLALTSELKEALVLNDFARLNGVLYRRAHATRQALAARARSAHALTATLGAVETLLAATTGSTGAGAGAIAGVQCMAAPPAPSPSPSPSAAADADADADAVMADADAPPPPSASTA</sequence>
<dbReference type="PANTHER" id="PTHR12434:SF6">
    <property type="entry name" value="MEDIATOR OF RNA POLYMERASE II TRANSCRIPTION SUBUNIT 22"/>
    <property type="match status" value="1"/>
</dbReference>
<dbReference type="OrthoDB" id="203279at2759"/>
<comment type="subcellular location">
    <subcellularLocation>
        <location evidence="1">Nucleus</location>
    </subcellularLocation>
</comment>
<evidence type="ECO:0000256" key="5">
    <source>
        <dbReference type="ARBA" id="ARBA00023242"/>
    </source>
</evidence>
<accession>A0A4P9X6G8</accession>
<evidence type="ECO:0000256" key="4">
    <source>
        <dbReference type="ARBA" id="ARBA00023163"/>
    </source>
</evidence>